<feature type="compositionally biased region" description="Polar residues" evidence="1">
    <location>
        <begin position="49"/>
        <end position="59"/>
    </location>
</feature>
<keyword evidence="3" id="KW-1185">Reference proteome</keyword>
<protein>
    <submittedName>
        <fullName evidence="2">Uncharacterized protein</fullName>
    </submittedName>
</protein>
<organism evidence="2 3">
    <name type="scientific">Sporothrix stenoceras</name>
    <dbReference type="NCBI Taxonomy" id="5173"/>
    <lineage>
        <taxon>Eukaryota</taxon>
        <taxon>Fungi</taxon>
        <taxon>Dikarya</taxon>
        <taxon>Ascomycota</taxon>
        <taxon>Pezizomycotina</taxon>
        <taxon>Sordariomycetes</taxon>
        <taxon>Sordariomycetidae</taxon>
        <taxon>Ophiostomatales</taxon>
        <taxon>Ophiostomataceae</taxon>
        <taxon>Sporothrix</taxon>
    </lineage>
</organism>
<reference evidence="2 3" key="1">
    <citation type="journal article" date="2024" name="IMA Fungus">
        <title>IMA Genome - F19 : A genome assembly and annotation guide to empower mycologists, including annotated draft genome sequences of Ceratocystis pirilliformis, Diaporthe australafricana, Fusarium ophioides, Paecilomyces lecythidis, and Sporothrix stenoceras.</title>
        <authorList>
            <person name="Aylward J."/>
            <person name="Wilson A.M."/>
            <person name="Visagie C.M."/>
            <person name="Spraker J."/>
            <person name="Barnes I."/>
            <person name="Buitendag C."/>
            <person name="Ceriani C."/>
            <person name="Del Mar Angel L."/>
            <person name="du Plessis D."/>
            <person name="Fuchs T."/>
            <person name="Gasser K."/>
            <person name="Kramer D."/>
            <person name="Li W."/>
            <person name="Munsamy K."/>
            <person name="Piso A."/>
            <person name="Price J.L."/>
            <person name="Sonnekus B."/>
            <person name="Thomas C."/>
            <person name="van der Nest A."/>
            <person name="van Dijk A."/>
            <person name="van Heerden A."/>
            <person name="van Vuuren N."/>
            <person name="Yilmaz N."/>
            <person name="Duong T.A."/>
            <person name="van der Merwe N.A."/>
            <person name="Wingfield M.J."/>
            <person name="Wingfield B.D."/>
        </authorList>
    </citation>
    <scope>NUCLEOTIDE SEQUENCE [LARGE SCALE GENOMIC DNA]</scope>
    <source>
        <strain evidence="2 3">CMW 5346</strain>
    </source>
</reference>
<accession>A0ABR3YL19</accession>
<evidence type="ECO:0000313" key="3">
    <source>
        <dbReference type="Proteomes" id="UP001583186"/>
    </source>
</evidence>
<gene>
    <name evidence="2" type="ORF">Sste5346_009272</name>
</gene>
<evidence type="ECO:0000313" key="2">
    <source>
        <dbReference type="EMBL" id="KAL1888888.1"/>
    </source>
</evidence>
<dbReference type="EMBL" id="JAWCUI010000083">
    <property type="protein sequence ID" value="KAL1888888.1"/>
    <property type="molecule type" value="Genomic_DNA"/>
</dbReference>
<dbReference type="Proteomes" id="UP001583186">
    <property type="component" value="Unassembled WGS sequence"/>
</dbReference>
<feature type="region of interest" description="Disordered" evidence="1">
    <location>
        <begin position="49"/>
        <end position="118"/>
    </location>
</feature>
<comment type="caution">
    <text evidence="2">The sequence shown here is derived from an EMBL/GenBank/DDBJ whole genome shotgun (WGS) entry which is preliminary data.</text>
</comment>
<proteinExistence type="predicted"/>
<name>A0ABR3YL19_9PEZI</name>
<sequence length="200" mass="21333">MFLNNQVIDWDKFTPLAGYASNNSARVCFRPLQKKLNAFVESMADLGENTDNVTDTKAPTTPAPVKKTSIPGSKGRGRPKKRKCTETEGDVANGDGGDASGVSGTAVKEEPAASQPEPEVKKIKLEDMSFVEPLCEEKEQSAGSGQPAATFDTGLSTGVPLAAKGPQAAELSRECQGLYDSRAGDLSFDFGEYVHHEAYE</sequence>
<evidence type="ECO:0000256" key="1">
    <source>
        <dbReference type="SAM" id="MobiDB-lite"/>
    </source>
</evidence>